<gene>
    <name evidence="4" type="primary">LOC102806638</name>
</gene>
<sequence>MDLSKLGETILHCDVNINKRVNVGWNSNVQVYLCALLNSGGGILHLQNTSHENDDVNFKSLDTWWSGVEQQLRWVLSEDDICNFIDLVGSFNDPDLYVFVKGADHICTVHYHARVPTDTATLFLSYHTVMKLMMQQDGQVGCLSKLRPFPNEFQYGKQIAGIPQETMQIQFKFLSSDKDVRTEPIADRISWFIRRYVSAFANHAGGHIIFGVEDKTCQVYGEEIPDEATKYDIIDKVEERMKKTIWVHLKQRVQRGIHWDIGFYPVLNTPEGITGSRVVVVVSVVKYPGLVYTQCPESYHIVNGKVEQLSFTDWRSNLMMQITDIDELKYKYHRLEIQSPRSVPVYMLHDTITVIQEKHFKLKEDTISCFPTGFLQRLSSKPAREWLQKFISQCTMSGIMILLSWTLFDASMVTKPKDAVCDVLLLTKTGIILITLVEGAVTSKTEHYSVQLGAKLKQRIVLDGGCREKFNIICLAFSCLEKVPGNYILENHCLEQYHITEDKIQALLHSIVVVMATFTPMINESWHKEKSFLLTFSPQQFELLWLYRQHKELWVYGPPGSGKTLSAICFIKGLLKTGCHGDEVLYLCENQPLCDNIRKLNICQAVCRRKFLADYNSSSEKGSCYENIKHIVIDEAQNFKDWDGDWYRLANHIVRRGEDGAGHHGYLWVFVDTNLQVHKFNTGMPDLTHKITFGLTQIIRCSGELFGFASKFLQSHYDEVDSLDTSLAHDYPGEKVKFLSSHNADIDTLLPNLVREYTQRGYHASDVAILFSKKQEAEERSDLPVGEATTVDSVKHFSGLSKPVVIAVHPKINPQTGDYNKFMLNLISRASSQLIIISASDNDKSQLMDKYND</sequence>
<dbReference type="InterPro" id="IPR027417">
    <property type="entry name" value="P-loop_NTPase"/>
</dbReference>
<dbReference type="Pfam" id="PF21026">
    <property type="entry name" value="SLFN_GTPase-like"/>
    <property type="match status" value="1"/>
</dbReference>
<evidence type="ECO:0000259" key="2">
    <source>
        <dbReference type="Pfam" id="PF21026"/>
    </source>
</evidence>
<dbReference type="PANTHER" id="PTHR12155">
    <property type="entry name" value="SCHLAFEN"/>
    <property type="match status" value="1"/>
</dbReference>
<feature type="domain" description="Schlafen GTPase-like" evidence="2">
    <location>
        <begin position="369"/>
        <end position="478"/>
    </location>
</feature>
<evidence type="ECO:0000313" key="4">
    <source>
        <dbReference type="RefSeq" id="XP_006820045.1"/>
    </source>
</evidence>
<dbReference type="Gene3D" id="3.30.950.30">
    <property type="entry name" value="Schlafen, AAA domain"/>
    <property type="match status" value="1"/>
</dbReference>
<keyword evidence="3" id="KW-1185">Reference proteome</keyword>
<organism evidence="3 4">
    <name type="scientific">Saccoglossus kowalevskii</name>
    <name type="common">Acorn worm</name>
    <dbReference type="NCBI Taxonomy" id="10224"/>
    <lineage>
        <taxon>Eukaryota</taxon>
        <taxon>Metazoa</taxon>
        <taxon>Hemichordata</taxon>
        <taxon>Enteropneusta</taxon>
        <taxon>Harrimaniidae</taxon>
        <taxon>Saccoglossus</taxon>
    </lineage>
</organism>
<dbReference type="InterPro" id="IPR048729">
    <property type="entry name" value="SLFN_GTPase-like"/>
</dbReference>
<feature type="domain" description="Schlafen AlbA-2" evidence="1">
    <location>
        <begin position="165"/>
        <end position="286"/>
    </location>
</feature>
<evidence type="ECO:0000313" key="3">
    <source>
        <dbReference type="Proteomes" id="UP000694865"/>
    </source>
</evidence>
<protein>
    <submittedName>
        <fullName evidence="4">Schlafen family member 5-like</fullName>
    </submittedName>
</protein>
<proteinExistence type="predicted"/>
<dbReference type="PANTHER" id="PTHR12155:SF30">
    <property type="entry name" value="PROTEIN SLFN14"/>
    <property type="match status" value="1"/>
</dbReference>
<dbReference type="InterPro" id="IPR029684">
    <property type="entry name" value="Schlafen"/>
</dbReference>
<dbReference type="GeneID" id="102806638"/>
<name>A0ABM0MJ54_SACKO</name>
<reference evidence="4" key="1">
    <citation type="submission" date="2025-08" db="UniProtKB">
        <authorList>
            <consortium name="RefSeq"/>
        </authorList>
    </citation>
    <scope>IDENTIFICATION</scope>
    <source>
        <tissue evidence="4">Testes</tissue>
    </source>
</reference>
<dbReference type="Gene3D" id="3.40.50.300">
    <property type="entry name" value="P-loop containing nucleotide triphosphate hydrolases"/>
    <property type="match status" value="1"/>
</dbReference>
<dbReference type="InterPro" id="IPR038461">
    <property type="entry name" value="Schlafen_AlbA_2_dom_sf"/>
</dbReference>
<accession>A0ABM0MJ54</accession>
<dbReference type="Proteomes" id="UP000694865">
    <property type="component" value="Unplaced"/>
</dbReference>
<dbReference type="Pfam" id="PF04326">
    <property type="entry name" value="SLFN_AlbA_2"/>
    <property type="match status" value="1"/>
</dbReference>
<dbReference type="SUPFAM" id="SSF52540">
    <property type="entry name" value="P-loop containing nucleoside triphosphate hydrolases"/>
    <property type="match status" value="1"/>
</dbReference>
<dbReference type="RefSeq" id="XP_006820045.1">
    <property type="nucleotide sequence ID" value="XM_006819982.1"/>
</dbReference>
<dbReference type="InterPro" id="IPR007421">
    <property type="entry name" value="Schlafen_AlbA_2_dom"/>
</dbReference>
<evidence type="ECO:0000259" key="1">
    <source>
        <dbReference type="Pfam" id="PF04326"/>
    </source>
</evidence>